<dbReference type="Pfam" id="PF08417">
    <property type="entry name" value="PaO"/>
    <property type="match status" value="1"/>
</dbReference>
<keyword evidence="1" id="KW-0001">2Fe-2S</keyword>
<dbReference type="RefSeq" id="WP_198127298.1">
    <property type="nucleotide sequence ID" value="NZ_JAECZC010000062.1"/>
</dbReference>
<dbReference type="InterPro" id="IPR036922">
    <property type="entry name" value="Rieske_2Fe-2S_sf"/>
</dbReference>
<protein>
    <submittedName>
        <fullName evidence="7">Rieske 2Fe-2S domain-containing protein</fullName>
    </submittedName>
</protein>
<dbReference type="Gene3D" id="3.90.380.10">
    <property type="entry name" value="Naphthalene 1,2-dioxygenase Alpha Subunit, Chain A, domain 1"/>
    <property type="match status" value="1"/>
</dbReference>
<keyword evidence="8" id="KW-1185">Reference proteome</keyword>
<dbReference type="GO" id="GO:0046872">
    <property type="term" value="F:metal ion binding"/>
    <property type="evidence" value="ECO:0007669"/>
    <property type="project" value="UniProtKB-KW"/>
</dbReference>
<dbReference type="GO" id="GO:0010277">
    <property type="term" value="F:chlorophyllide a oxygenase activity"/>
    <property type="evidence" value="ECO:0007669"/>
    <property type="project" value="InterPro"/>
</dbReference>
<keyword evidence="4" id="KW-0408">Iron</keyword>
<dbReference type="InterPro" id="IPR050584">
    <property type="entry name" value="Cholesterol_7-desaturase"/>
</dbReference>
<sequence>MTLEINRLSTSTFETSEAKQEFNWRQCWYPVCFIQDLPKDRPYTFSLYEEPFVLFKNQEGKLICLTDRCPHRAARLSDGQLIDGQIECLYHGWQFGTDGQCLHIPQLPADAKIPVNACVSSFKVVEHQGIVWVWAGENDTAAVELIPTLTDLETPGFFSTDYMRDLPYDQSYFIENVIDPAHIPISHDGIMGNRNDAQPLEMEVIESSIAGIRGRYRRLRTPNQPWNDLDFIAPNLIAYKINFVQRGWQGGTGLYSIPLGKNRCRILVRNYGNFFNWKLKYLPSWVDHIMTRNQVLEGDLQLVVEQKAQIERLGTSLKEVYLPLKTSDTLVLEYRKWLDKYGKFLPFYQGYTSAKNIDTSESNQNSTSLDRFLQHTQICHSCNRAYQVTNQFKQIFIGVAIALASLGILIDNPQLKIGIILAAIASVGLAFGAQKLKIQFERSYTRH</sequence>
<keyword evidence="3" id="KW-0809">Transit peptide</keyword>
<evidence type="ECO:0000256" key="1">
    <source>
        <dbReference type="ARBA" id="ARBA00022714"/>
    </source>
</evidence>
<evidence type="ECO:0000259" key="6">
    <source>
        <dbReference type="PROSITE" id="PS51296"/>
    </source>
</evidence>
<gene>
    <name evidence="7" type="ORF">I8748_25580</name>
</gene>
<dbReference type="EMBL" id="JAECZC010000062">
    <property type="protein sequence ID" value="MBH8565505.1"/>
    <property type="molecule type" value="Genomic_DNA"/>
</dbReference>
<dbReference type="GO" id="GO:0005737">
    <property type="term" value="C:cytoplasm"/>
    <property type="evidence" value="ECO:0007669"/>
    <property type="project" value="TreeGrafter"/>
</dbReference>
<evidence type="ECO:0000256" key="3">
    <source>
        <dbReference type="ARBA" id="ARBA00022946"/>
    </source>
</evidence>
<dbReference type="Gene3D" id="2.102.10.10">
    <property type="entry name" value="Rieske [2Fe-2S] iron-sulphur domain"/>
    <property type="match status" value="1"/>
</dbReference>
<dbReference type="SUPFAM" id="SSF50022">
    <property type="entry name" value="ISP domain"/>
    <property type="match status" value="1"/>
</dbReference>
<keyword evidence="5" id="KW-0411">Iron-sulfur</keyword>
<dbReference type="InterPro" id="IPR013626">
    <property type="entry name" value="PaO"/>
</dbReference>
<proteinExistence type="predicted"/>
<evidence type="ECO:0000256" key="2">
    <source>
        <dbReference type="ARBA" id="ARBA00022723"/>
    </source>
</evidence>
<feature type="domain" description="Rieske" evidence="6">
    <location>
        <begin position="28"/>
        <end position="133"/>
    </location>
</feature>
<organism evidence="7 8">
    <name type="scientific">Amazonocrinis nigriterrae CENA67</name>
    <dbReference type="NCBI Taxonomy" id="2794033"/>
    <lineage>
        <taxon>Bacteria</taxon>
        <taxon>Bacillati</taxon>
        <taxon>Cyanobacteriota</taxon>
        <taxon>Cyanophyceae</taxon>
        <taxon>Nostocales</taxon>
        <taxon>Nostocaceae</taxon>
        <taxon>Amazonocrinis</taxon>
        <taxon>Amazonocrinis nigriterrae</taxon>
    </lineage>
</organism>
<accession>A0A8J7HXT2</accession>
<evidence type="ECO:0000313" key="8">
    <source>
        <dbReference type="Proteomes" id="UP000632766"/>
    </source>
</evidence>
<dbReference type="InterPro" id="IPR017941">
    <property type="entry name" value="Rieske_2Fe-2S"/>
</dbReference>
<dbReference type="PANTHER" id="PTHR21266:SF29">
    <property type="entry name" value="PROTEIN TIC 55, CHLOROPLASTIC"/>
    <property type="match status" value="1"/>
</dbReference>
<name>A0A8J7HXT2_9NOST</name>
<dbReference type="Proteomes" id="UP000632766">
    <property type="component" value="Unassembled WGS sequence"/>
</dbReference>
<evidence type="ECO:0000256" key="4">
    <source>
        <dbReference type="ARBA" id="ARBA00023004"/>
    </source>
</evidence>
<comment type="caution">
    <text evidence="7">The sequence shown here is derived from an EMBL/GenBank/DDBJ whole genome shotgun (WGS) entry which is preliminary data.</text>
</comment>
<dbReference type="AlphaFoldDB" id="A0A8J7HXT2"/>
<evidence type="ECO:0000313" key="7">
    <source>
        <dbReference type="EMBL" id="MBH8565505.1"/>
    </source>
</evidence>
<dbReference type="SUPFAM" id="SSF55961">
    <property type="entry name" value="Bet v1-like"/>
    <property type="match status" value="1"/>
</dbReference>
<dbReference type="Pfam" id="PF00355">
    <property type="entry name" value="Rieske"/>
    <property type="match status" value="1"/>
</dbReference>
<dbReference type="PANTHER" id="PTHR21266">
    <property type="entry name" value="IRON-SULFUR DOMAIN CONTAINING PROTEIN"/>
    <property type="match status" value="1"/>
</dbReference>
<dbReference type="PROSITE" id="PS51296">
    <property type="entry name" value="RIESKE"/>
    <property type="match status" value="1"/>
</dbReference>
<dbReference type="GO" id="GO:0051537">
    <property type="term" value="F:2 iron, 2 sulfur cluster binding"/>
    <property type="evidence" value="ECO:0007669"/>
    <property type="project" value="UniProtKB-KW"/>
</dbReference>
<reference evidence="7 8" key="1">
    <citation type="journal article" date="2021" name="Int. J. Syst. Evol. Microbiol.">
        <title>Amazonocrinis nigriterrae gen. nov., sp. nov., Atlanticothrix silvestris gen. nov., sp. nov. and Dendronalium phyllosphericum gen. nov., sp. nov., nostocacean cyanobacteria from Brazilian environments.</title>
        <authorList>
            <person name="Alvarenga D.O."/>
            <person name="Andreote A.P.D."/>
            <person name="Branco L.H.Z."/>
            <person name="Delbaje E."/>
            <person name="Cruz R.B."/>
            <person name="Varani A.M."/>
            <person name="Fiore M.F."/>
        </authorList>
    </citation>
    <scope>NUCLEOTIDE SEQUENCE [LARGE SCALE GENOMIC DNA]</scope>
    <source>
        <strain evidence="7 8">CENA67</strain>
    </source>
</reference>
<keyword evidence="2" id="KW-0479">Metal-binding</keyword>
<dbReference type="GO" id="GO:0016705">
    <property type="term" value="F:oxidoreductase activity, acting on paired donors, with incorporation or reduction of molecular oxygen"/>
    <property type="evidence" value="ECO:0007669"/>
    <property type="project" value="UniProtKB-ARBA"/>
</dbReference>
<evidence type="ECO:0000256" key="5">
    <source>
        <dbReference type="ARBA" id="ARBA00023014"/>
    </source>
</evidence>